<dbReference type="RefSeq" id="WP_088856596.1">
    <property type="nucleotide sequence ID" value="NZ_CP015103.1"/>
</dbReference>
<proteinExistence type="predicted"/>
<dbReference type="Pfam" id="PF20251">
    <property type="entry name" value="Big_14"/>
    <property type="match status" value="1"/>
</dbReference>
<dbReference type="InterPro" id="IPR046878">
    <property type="entry name" value="Big_14"/>
</dbReference>
<keyword evidence="1" id="KW-0472">Membrane</keyword>
<evidence type="ECO:0000259" key="2">
    <source>
        <dbReference type="Pfam" id="PF20251"/>
    </source>
</evidence>
<organism evidence="3 4">
    <name type="scientific">Thermococcus siculi</name>
    <dbReference type="NCBI Taxonomy" id="72803"/>
    <lineage>
        <taxon>Archaea</taxon>
        <taxon>Methanobacteriati</taxon>
        <taxon>Methanobacteriota</taxon>
        <taxon>Thermococci</taxon>
        <taxon>Thermococcales</taxon>
        <taxon>Thermococcaceae</taxon>
        <taxon>Thermococcus</taxon>
    </lineage>
</organism>
<evidence type="ECO:0000256" key="1">
    <source>
        <dbReference type="SAM" id="Phobius"/>
    </source>
</evidence>
<evidence type="ECO:0000313" key="4">
    <source>
        <dbReference type="Proteomes" id="UP000250125"/>
    </source>
</evidence>
<keyword evidence="4" id="KW-1185">Reference proteome</keyword>
<dbReference type="GeneID" id="33318380"/>
<dbReference type="AlphaFoldDB" id="A0A2Z2MRQ8"/>
<dbReference type="OrthoDB" id="94582at2157"/>
<keyword evidence="1" id="KW-0812">Transmembrane</keyword>
<sequence length="142" mass="16315">MRWKSGAAIALIILLVWGLTGPHFYIELDKSVYHRGEEPVLRILNTGLAPISFGEVYLLYRYENGTWTQVRTGLIFIAILHWLMPFQSWEQKVSLKYLPENESVKGIPSLHDLPPGRYRVVKEVCGWPRGCVNASVEFEVKD</sequence>
<dbReference type="EMBL" id="CP015103">
    <property type="protein sequence ID" value="ASJ09367.1"/>
    <property type="molecule type" value="Genomic_DNA"/>
</dbReference>
<feature type="domain" description="Bacterial Ig-like" evidence="2">
    <location>
        <begin position="23"/>
        <end position="136"/>
    </location>
</feature>
<name>A0A2Z2MRQ8_9EURY</name>
<evidence type="ECO:0000313" key="3">
    <source>
        <dbReference type="EMBL" id="ASJ09367.1"/>
    </source>
</evidence>
<keyword evidence="1" id="KW-1133">Transmembrane helix</keyword>
<feature type="transmembrane region" description="Helical" evidence="1">
    <location>
        <begin position="6"/>
        <end position="28"/>
    </location>
</feature>
<feature type="transmembrane region" description="Helical" evidence="1">
    <location>
        <begin position="66"/>
        <end position="84"/>
    </location>
</feature>
<dbReference type="Proteomes" id="UP000250125">
    <property type="component" value="Chromosome"/>
</dbReference>
<protein>
    <recommendedName>
        <fullName evidence="2">Bacterial Ig-like domain-containing protein</fullName>
    </recommendedName>
</protein>
<accession>A0A2Z2MRQ8</accession>
<dbReference type="KEGG" id="tsl:A3L11_09045"/>
<gene>
    <name evidence="3" type="ORF">A3L11_09045</name>
</gene>
<reference evidence="3 4" key="1">
    <citation type="submission" date="2016-04" db="EMBL/GenBank/DDBJ databases">
        <title>Complete genome sequence of Thermococcus siculi type strain RG-20.</title>
        <authorList>
            <person name="Oger P.M."/>
        </authorList>
    </citation>
    <scope>NUCLEOTIDE SEQUENCE [LARGE SCALE GENOMIC DNA]</scope>
    <source>
        <strain evidence="3 4">RG-20</strain>
    </source>
</reference>